<dbReference type="Gene3D" id="1.10.1200.270">
    <property type="entry name" value="Methyltransferase, alpha-helical capping domain"/>
    <property type="match status" value="2"/>
</dbReference>
<evidence type="ECO:0000256" key="4">
    <source>
        <dbReference type="ARBA" id="ARBA00022842"/>
    </source>
</evidence>
<evidence type="ECO:0000256" key="2">
    <source>
        <dbReference type="ARBA" id="ARBA00022679"/>
    </source>
</evidence>
<dbReference type="InParanoid" id="A0A1Q3ANC1"/>
<keyword evidence="6" id="KW-1185">Reference proteome</keyword>
<proteinExistence type="predicted"/>
<sequence length="146" mass="16479">YVIQVPPDLYDEEGKSINKGSIYISDSSPSGVSRAYLKQFQEDFSLFFRSRSNELTSGGGMVLILLGRIGQDHVDRRNSFFKDKAGESYGKAVAMTVRAIQESMICHHFGEGILDTLFDDYGRVIDEEMDKEEIKPVTFVLVLKKL</sequence>
<evidence type="ECO:0000256" key="3">
    <source>
        <dbReference type="ARBA" id="ARBA00022723"/>
    </source>
</evidence>
<evidence type="ECO:0000313" key="6">
    <source>
        <dbReference type="Proteomes" id="UP000187406"/>
    </source>
</evidence>
<protein>
    <submittedName>
        <fullName evidence="5">Methyltransf_7 domain-containing protein</fullName>
    </submittedName>
</protein>
<dbReference type="GO" id="GO:0032259">
    <property type="term" value="P:methylation"/>
    <property type="evidence" value="ECO:0007669"/>
    <property type="project" value="UniProtKB-KW"/>
</dbReference>
<dbReference type="InterPro" id="IPR029063">
    <property type="entry name" value="SAM-dependent_MTases_sf"/>
</dbReference>
<keyword evidence="3" id="KW-0479">Metal-binding</keyword>
<dbReference type="Proteomes" id="UP000187406">
    <property type="component" value="Unassembled WGS sequence"/>
</dbReference>
<keyword evidence="1" id="KW-0489">Methyltransferase</keyword>
<name>A0A1Q3ANC1_CEPFO</name>
<keyword evidence="4" id="KW-0460">Magnesium</keyword>
<dbReference type="GO" id="GO:0046872">
    <property type="term" value="F:metal ion binding"/>
    <property type="evidence" value="ECO:0007669"/>
    <property type="project" value="UniProtKB-KW"/>
</dbReference>
<dbReference type="OrthoDB" id="1523883at2759"/>
<gene>
    <name evidence="5" type="ORF">CFOL_v3_00785</name>
</gene>
<reference evidence="6" key="1">
    <citation type="submission" date="2016-04" db="EMBL/GenBank/DDBJ databases">
        <title>Cephalotus genome sequencing.</title>
        <authorList>
            <person name="Fukushima K."/>
            <person name="Hasebe M."/>
            <person name="Fang X."/>
        </authorList>
    </citation>
    <scope>NUCLEOTIDE SEQUENCE [LARGE SCALE GENOMIC DNA]</scope>
    <source>
        <strain evidence="6">cv. St1</strain>
    </source>
</reference>
<keyword evidence="2" id="KW-0808">Transferase</keyword>
<dbReference type="STRING" id="3775.A0A1Q3ANC1"/>
<organism evidence="5 6">
    <name type="scientific">Cephalotus follicularis</name>
    <name type="common">Albany pitcher plant</name>
    <dbReference type="NCBI Taxonomy" id="3775"/>
    <lineage>
        <taxon>Eukaryota</taxon>
        <taxon>Viridiplantae</taxon>
        <taxon>Streptophyta</taxon>
        <taxon>Embryophyta</taxon>
        <taxon>Tracheophyta</taxon>
        <taxon>Spermatophyta</taxon>
        <taxon>Magnoliopsida</taxon>
        <taxon>eudicotyledons</taxon>
        <taxon>Gunneridae</taxon>
        <taxon>Pentapetalae</taxon>
        <taxon>rosids</taxon>
        <taxon>fabids</taxon>
        <taxon>Oxalidales</taxon>
        <taxon>Cephalotaceae</taxon>
        <taxon>Cephalotus</taxon>
    </lineage>
</organism>
<dbReference type="Pfam" id="PF03492">
    <property type="entry name" value="Methyltransf_7"/>
    <property type="match status" value="2"/>
</dbReference>
<comment type="caution">
    <text evidence="5">The sequence shown here is derived from an EMBL/GenBank/DDBJ whole genome shotgun (WGS) entry which is preliminary data.</text>
</comment>
<dbReference type="Gene3D" id="3.40.50.150">
    <property type="entry name" value="Vaccinia Virus protein VP39"/>
    <property type="match status" value="1"/>
</dbReference>
<dbReference type="PANTHER" id="PTHR31009">
    <property type="entry name" value="S-ADENOSYL-L-METHIONINE:CARBOXYL METHYLTRANSFERASE FAMILY PROTEIN"/>
    <property type="match status" value="1"/>
</dbReference>
<dbReference type="GO" id="GO:0008168">
    <property type="term" value="F:methyltransferase activity"/>
    <property type="evidence" value="ECO:0007669"/>
    <property type="project" value="UniProtKB-KW"/>
</dbReference>
<feature type="non-terminal residue" evidence="5">
    <location>
        <position position="146"/>
    </location>
</feature>
<feature type="non-terminal residue" evidence="5">
    <location>
        <position position="1"/>
    </location>
</feature>
<dbReference type="EMBL" id="BDDD01000026">
    <property type="protein sequence ID" value="GAV57247.1"/>
    <property type="molecule type" value="Genomic_DNA"/>
</dbReference>
<evidence type="ECO:0000313" key="5">
    <source>
        <dbReference type="EMBL" id="GAV57247.1"/>
    </source>
</evidence>
<dbReference type="InterPro" id="IPR042086">
    <property type="entry name" value="MeTrfase_capping"/>
</dbReference>
<dbReference type="InterPro" id="IPR005299">
    <property type="entry name" value="MeTrfase_7"/>
</dbReference>
<dbReference type="SUPFAM" id="SSF53335">
    <property type="entry name" value="S-adenosyl-L-methionine-dependent methyltransferases"/>
    <property type="match status" value="1"/>
</dbReference>
<dbReference type="AlphaFoldDB" id="A0A1Q3ANC1"/>
<accession>A0A1Q3ANC1</accession>
<evidence type="ECO:0000256" key="1">
    <source>
        <dbReference type="ARBA" id="ARBA00022603"/>
    </source>
</evidence>